<dbReference type="Proteomes" id="UP000218711">
    <property type="component" value="Unassembled WGS sequence"/>
</dbReference>
<feature type="binding site" evidence="13">
    <location>
        <position position="36"/>
    </location>
    <ligand>
        <name>substrate</name>
    </ligand>
</feature>
<feature type="binding site" evidence="13 15">
    <location>
        <begin position="354"/>
        <end position="357"/>
    </location>
    <ligand>
        <name>ATP</name>
        <dbReference type="ChEBI" id="CHEBI:30616"/>
    </ligand>
</feature>
<feature type="binding site" evidence="13 15">
    <location>
        <position position="327"/>
    </location>
    <ligand>
        <name>ATP</name>
        <dbReference type="ChEBI" id="CHEBI:30616"/>
    </ligand>
</feature>
<comment type="caution">
    <text evidence="17">The sequence shown here is derived from an EMBL/GenBank/DDBJ whole genome shotgun (WGS) entry which is preliminary data.</text>
</comment>
<feature type="binding site" evidence="13">
    <location>
        <position position="157"/>
    </location>
    <ligand>
        <name>substrate</name>
    </ligand>
</feature>
<dbReference type="EC" id="2.7.2.3" evidence="5 13"/>
<dbReference type="PRINTS" id="PR00477">
    <property type="entry name" value="PHGLYCKINASE"/>
</dbReference>
<evidence type="ECO:0000313" key="17">
    <source>
        <dbReference type="EMBL" id="PCS18104.1"/>
    </source>
</evidence>
<proteinExistence type="inferred from homology"/>
<feature type="binding site" evidence="14">
    <location>
        <position position="36"/>
    </location>
    <ligand>
        <name>(2R)-3-phosphoglycerate</name>
        <dbReference type="ChEBI" id="CHEBI:58272"/>
    </ligand>
</feature>
<dbReference type="GO" id="GO:0009986">
    <property type="term" value="C:cell surface"/>
    <property type="evidence" value="ECO:0007669"/>
    <property type="project" value="UniProtKB-ARBA"/>
</dbReference>
<dbReference type="EMBL" id="JXKC01000006">
    <property type="protein sequence ID" value="PCS18104.1"/>
    <property type="molecule type" value="Genomic_DNA"/>
</dbReference>
<dbReference type="GO" id="GO:0043531">
    <property type="term" value="F:ADP binding"/>
    <property type="evidence" value="ECO:0007669"/>
    <property type="project" value="TreeGrafter"/>
</dbReference>
<dbReference type="UniPathway" id="UPA00109">
    <property type="reaction ID" value="UER00185"/>
</dbReference>
<feature type="binding site" evidence="14">
    <location>
        <position position="157"/>
    </location>
    <ligand>
        <name>(2R)-3-phosphoglycerate</name>
        <dbReference type="ChEBI" id="CHEBI:58272"/>
    </ligand>
</feature>
<evidence type="ECO:0000256" key="7">
    <source>
        <dbReference type="ARBA" id="ARBA00022490"/>
    </source>
</evidence>
<keyword evidence="10 13" id="KW-0418">Kinase</keyword>
<feature type="binding site" evidence="13 15">
    <location>
        <position position="296"/>
    </location>
    <ligand>
        <name>ATP</name>
        <dbReference type="ChEBI" id="CHEBI:30616"/>
    </ligand>
</feature>
<feature type="binding site" evidence="14">
    <location>
        <position position="119"/>
    </location>
    <ligand>
        <name>(2R)-3-phosphoglycerate</name>
        <dbReference type="ChEBI" id="CHEBI:58272"/>
    </ligand>
</feature>
<dbReference type="GO" id="GO:0004618">
    <property type="term" value="F:phosphoglycerate kinase activity"/>
    <property type="evidence" value="ECO:0007669"/>
    <property type="project" value="UniProtKB-UniRule"/>
</dbReference>
<dbReference type="PANTHER" id="PTHR11406:SF23">
    <property type="entry name" value="PHOSPHOGLYCERATE KINASE 1, CHLOROPLASTIC-RELATED"/>
    <property type="match status" value="1"/>
</dbReference>
<evidence type="ECO:0000256" key="13">
    <source>
        <dbReference type="HAMAP-Rule" id="MF_00145"/>
    </source>
</evidence>
<evidence type="ECO:0000256" key="3">
    <source>
        <dbReference type="ARBA" id="ARBA00004838"/>
    </source>
</evidence>
<reference evidence="17 18" key="1">
    <citation type="submission" date="2014-12" db="EMBL/GenBank/DDBJ databases">
        <title>Draft genome sequences of 10 type strains of Lactococcus.</title>
        <authorList>
            <person name="Sun Z."/>
            <person name="Zhong Z."/>
            <person name="Liu W."/>
            <person name="Zhang W."/>
            <person name="Zhang H."/>
        </authorList>
    </citation>
    <scope>NUCLEOTIDE SEQUENCE [LARGE SCALE GENOMIC DNA]</scope>
    <source>
        <strain evidence="17 18">DSM 21502</strain>
    </source>
</reference>
<feature type="binding site" evidence="13 14">
    <location>
        <begin position="59"/>
        <end position="62"/>
    </location>
    <ligand>
        <name>substrate</name>
    </ligand>
</feature>
<dbReference type="InterPro" id="IPR015911">
    <property type="entry name" value="Phosphoglycerate_kinase_CS"/>
</dbReference>
<feature type="binding site" evidence="13">
    <location>
        <position position="119"/>
    </location>
    <ligand>
        <name>substrate</name>
    </ligand>
</feature>
<dbReference type="GO" id="GO:0005829">
    <property type="term" value="C:cytosol"/>
    <property type="evidence" value="ECO:0007669"/>
    <property type="project" value="TreeGrafter"/>
</dbReference>
<dbReference type="SUPFAM" id="SSF53748">
    <property type="entry name" value="Phosphoglycerate kinase"/>
    <property type="match status" value="1"/>
</dbReference>
<comment type="catalytic activity">
    <reaction evidence="1 13 16">
        <text>(2R)-3-phosphoglycerate + ATP = (2R)-3-phospho-glyceroyl phosphate + ADP</text>
        <dbReference type="Rhea" id="RHEA:14801"/>
        <dbReference type="ChEBI" id="CHEBI:30616"/>
        <dbReference type="ChEBI" id="CHEBI:57604"/>
        <dbReference type="ChEBI" id="CHEBI:58272"/>
        <dbReference type="ChEBI" id="CHEBI:456216"/>
        <dbReference type="EC" id="2.7.2.3"/>
    </reaction>
</comment>
<dbReference type="PANTHER" id="PTHR11406">
    <property type="entry name" value="PHOSPHOGLYCERATE KINASE"/>
    <property type="match status" value="1"/>
</dbReference>
<dbReference type="GO" id="GO:0006096">
    <property type="term" value="P:glycolytic process"/>
    <property type="evidence" value="ECO:0007669"/>
    <property type="project" value="UniProtKB-UniRule"/>
</dbReference>
<feature type="binding site" evidence="13 14">
    <location>
        <begin position="21"/>
        <end position="23"/>
    </location>
    <ligand>
        <name>substrate</name>
    </ligand>
</feature>
<evidence type="ECO:0000256" key="8">
    <source>
        <dbReference type="ARBA" id="ARBA00022679"/>
    </source>
</evidence>
<dbReference type="InterPro" id="IPR001576">
    <property type="entry name" value="Phosphoglycerate_kinase"/>
</dbReference>
<evidence type="ECO:0000256" key="16">
    <source>
        <dbReference type="RuleBase" id="RU000532"/>
    </source>
</evidence>
<comment type="similarity">
    <text evidence="4 13 16">Belongs to the phosphoglycerate kinase family.</text>
</comment>
<name>A0A2A5SSI2_LACLC</name>
<dbReference type="InterPro" id="IPR036043">
    <property type="entry name" value="Phosphoglycerate_kinase_sf"/>
</dbReference>
<dbReference type="FunFam" id="3.40.50.1260:FF:000001">
    <property type="entry name" value="Phosphoglycerate kinase"/>
    <property type="match status" value="1"/>
</dbReference>
<keyword evidence="9 13" id="KW-0547">Nucleotide-binding</keyword>
<evidence type="ECO:0000256" key="6">
    <source>
        <dbReference type="ARBA" id="ARBA00016471"/>
    </source>
</evidence>
<keyword evidence="7 13" id="KW-0963">Cytoplasm</keyword>
<keyword evidence="8 13" id="KW-0808">Transferase</keyword>
<dbReference type="Pfam" id="PF00162">
    <property type="entry name" value="PGK"/>
    <property type="match status" value="1"/>
</dbReference>
<comment type="subcellular location">
    <subcellularLocation>
        <location evidence="2 13">Cytoplasm</location>
    </subcellularLocation>
</comment>
<dbReference type="GO" id="GO:0006094">
    <property type="term" value="P:gluconeogenesis"/>
    <property type="evidence" value="ECO:0007669"/>
    <property type="project" value="TreeGrafter"/>
</dbReference>
<dbReference type="InterPro" id="IPR015824">
    <property type="entry name" value="Phosphoglycerate_kinase_N"/>
</dbReference>
<comment type="pathway">
    <text evidence="3 13">Carbohydrate degradation; glycolysis; pyruvate from D-glyceraldehyde 3-phosphate: step 2/5.</text>
</comment>
<dbReference type="PIRSF" id="PIRSF000724">
    <property type="entry name" value="Pgk"/>
    <property type="match status" value="1"/>
</dbReference>
<dbReference type="HAMAP" id="MF_00145">
    <property type="entry name" value="Phosphoglyc_kinase"/>
    <property type="match status" value="1"/>
</dbReference>
<dbReference type="GO" id="GO:0005524">
    <property type="term" value="F:ATP binding"/>
    <property type="evidence" value="ECO:0007669"/>
    <property type="project" value="UniProtKB-KW"/>
</dbReference>
<evidence type="ECO:0000256" key="14">
    <source>
        <dbReference type="PIRSR" id="PIRSR000724-1"/>
    </source>
</evidence>
<dbReference type="PROSITE" id="PS00111">
    <property type="entry name" value="PGLYCERATE_KINASE"/>
    <property type="match status" value="1"/>
</dbReference>
<evidence type="ECO:0000256" key="5">
    <source>
        <dbReference type="ARBA" id="ARBA00013061"/>
    </source>
</evidence>
<organism evidence="17 18">
    <name type="scientific">Lactococcus cremoris subsp. tructae</name>
    <dbReference type="NCBI Taxonomy" id="542833"/>
    <lineage>
        <taxon>Bacteria</taxon>
        <taxon>Bacillati</taxon>
        <taxon>Bacillota</taxon>
        <taxon>Bacilli</taxon>
        <taxon>Lactobacillales</taxon>
        <taxon>Streptococcaceae</taxon>
        <taxon>Lactococcus</taxon>
    </lineage>
</organism>
<gene>
    <name evidence="13" type="primary">pgk</name>
    <name evidence="17" type="ORF">RU92_GL002210</name>
</gene>
<evidence type="ECO:0000256" key="10">
    <source>
        <dbReference type="ARBA" id="ARBA00022777"/>
    </source>
</evidence>
<dbReference type="FunFam" id="3.40.50.1260:FF:000008">
    <property type="entry name" value="Phosphoglycerate kinase"/>
    <property type="match status" value="1"/>
</dbReference>
<evidence type="ECO:0000256" key="2">
    <source>
        <dbReference type="ARBA" id="ARBA00004496"/>
    </source>
</evidence>
<keyword evidence="12 13" id="KW-0324">Glycolysis</keyword>
<evidence type="ECO:0000256" key="11">
    <source>
        <dbReference type="ARBA" id="ARBA00022840"/>
    </source>
</evidence>
<evidence type="ECO:0000256" key="12">
    <source>
        <dbReference type="ARBA" id="ARBA00023152"/>
    </source>
</evidence>
<evidence type="ECO:0000256" key="4">
    <source>
        <dbReference type="ARBA" id="ARBA00008982"/>
    </source>
</evidence>
<evidence type="ECO:0000256" key="15">
    <source>
        <dbReference type="PIRSR" id="PIRSR000724-2"/>
    </source>
</evidence>
<evidence type="ECO:0000256" key="1">
    <source>
        <dbReference type="ARBA" id="ARBA00000642"/>
    </source>
</evidence>
<comment type="subunit">
    <text evidence="13">Monomer.</text>
</comment>
<keyword evidence="11 13" id="KW-0067">ATP-binding</keyword>
<dbReference type="RefSeq" id="WP_096816294.1">
    <property type="nucleotide sequence ID" value="NZ_JXKC01000006.1"/>
</dbReference>
<dbReference type="Gene3D" id="3.40.50.1260">
    <property type="entry name" value="Phosphoglycerate kinase, N-terminal domain"/>
    <property type="match status" value="2"/>
</dbReference>
<evidence type="ECO:0000256" key="9">
    <source>
        <dbReference type="ARBA" id="ARBA00022741"/>
    </source>
</evidence>
<dbReference type="AlphaFoldDB" id="A0A2A5SSI2"/>
<protein>
    <recommendedName>
        <fullName evidence="6 13">Phosphoglycerate kinase</fullName>
        <ecNumber evidence="5 13">2.7.2.3</ecNumber>
    </recommendedName>
</protein>
<accession>A0A2A5SSI2</accession>
<sequence length="398" mass="41994">MAKLTVKDVELKGKKVLVRVDFNVPIKDGVITNDNRITAALPTIKYILEQGGRAVLFSHLGRVKEEADKAGKSLAPVAKALSEKLGQDVVFPGTTRGAELEAAINGLKDGEILLVENTRFEDIDGKKESKNDPELGKYWASLGDGIFVNDAFGTAHRAHASNVGISANVDKAVAGFLLENEIAYIQEAVEAPERPFVAILGGSKVSDKIGVIENLLSKADKVIIGGGMAYTFLKAQGYEIGTSLVEDDKLDLAKELLEKAAGKLILPLDHKVANAFAGYTEVKETADQNIPAGFMGLDVASKTIADYNTQLEGAKTVVWNGPVGVFENPDFQAGTVGLMEAIVKQPGVKSIIGGGDSAAAAINLGYADKFSWISTGGGASMELLEGKVLPGLAALTEK</sequence>
<evidence type="ECO:0000313" key="18">
    <source>
        <dbReference type="Proteomes" id="UP000218711"/>
    </source>
</evidence>
<feature type="binding site" evidence="13 15">
    <location>
        <position position="208"/>
    </location>
    <ligand>
        <name>ATP</name>
        <dbReference type="ChEBI" id="CHEBI:30616"/>
    </ligand>
</feature>